<comment type="caution">
    <text evidence="3">The sequence shown here is derived from an EMBL/GenBank/DDBJ whole genome shotgun (WGS) entry which is preliminary data.</text>
</comment>
<dbReference type="GeneID" id="9836456"/>
<dbReference type="InterPro" id="IPR036928">
    <property type="entry name" value="AS_sf"/>
</dbReference>
<dbReference type="RefSeq" id="XP_003079672.1">
    <property type="nucleotide sequence ID" value="XM_003079624.1"/>
</dbReference>
<dbReference type="InterPro" id="IPR023631">
    <property type="entry name" value="Amidase_dom"/>
</dbReference>
<dbReference type="InParanoid" id="Q017U4"/>
<dbReference type="AlphaFoldDB" id="Q017U4"/>
<accession>Q017U4</accession>
<dbReference type="SUPFAM" id="SSF75304">
    <property type="entry name" value="Amidase signature (AS) enzymes"/>
    <property type="match status" value="1"/>
</dbReference>
<feature type="domain" description="Amidase" evidence="2">
    <location>
        <begin position="28"/>
        <end position="432"/>
    </location>
</feature>
<evidence type="ECO:0000313" key="3">
    <source>
        <dbReference type="EMBL" id="CAL53317.1"/>
    </source>
</evidence>
<dbReference type="EMBL" id="CAID01000006">
    <property type="protein sequence ID" value="CAL53317.1"/>
    <property type="molecule type" value="Genomic_DNA"/>
</dbReference>
<proteinExistence type="predicted"/>
<evidence type="ECO:0000256" key="1">
    <source>
        <dbReference type="SAM" id="MobiDB-lite"/>
    </source>
</evidence>
<dbReference type="Proteomes" id="UP000009170">
    <property type="component" value="Unassembled WGS sequence"/>
</dbReference>
<organism evidence="3 4">
    <name type="scientific">Ostreococcus tauri</name>
    <name type="common">Marine green alga</name>
    <dbReference type="NCBI Taxonomy" id="70448"/>
    <lineage>
        <taxon>Eukaryota</taxon>
        <taxon>Viridiplantae</taxon>
        <taxon>Chlorophyta</taxon>
        <taxon>Mamiellophyceae</taxon>
        <taxon>Mamiellales</taxon>
        <taxon>Bathycoccaceae</taxon>
        <taxon>Ostreococcus</taxon>
    </lineage>
</organism>
<sequence length="447" mass="47290">MRTTGRDDANCFVENPRAGETTNADVPGGAHGALRGMRVAVKDNVDVRGMRAGAGNPTYLETRGREPATAHAPCVDKVLAAGARFVGKTHMDELAWSLQGENFHYGTPTNARGKIPGRIPGGSSSGSASAVCCGHADVAIGTDTIGSVRLPASFCGVYGARPTHGRVDATGVVPLSHSFDTVGWFTKDAKTLRVMGEILLDPETRDAETSAKIGRGRLAACSDAFRLVDPAVKQAMNAVLSSEGVKRVFKDARGDAMPDAMGIVHLVLSDLALTDKSGERVLPPITEWSETFRVIQTREVWDAHGGWIKEHKPVFGPGIRDRFRAAEIGVDAATMDHHVALRERITNHLDALLADGTILILPAARGPAPAATDYNSEASLKKLAEARSVALALGAPASLARLPCVVIPAVEIEGEPVGLMLMSRRGTDEALLAFAEKLAWVIGLKVP</sequence>
<protein>
    <submittedName>
        <fullName evidence="3">Amidase</fullName>
    </submittedName>
</protein>
<reference evidence="3 4" key="2">
    <citation type="journal article" date="2014" name="BMC Genomics">
        <title>An improved genome of the model marine alga Ostreococcus tauri unfolds by assessing Illumina de novo assemblies.</title>
        <authorList>
            <person name="Blanc-Mathieu R."/>
            <person name="Verhelst B."/>
            <person name="Derelle E."/>
            <person name="Rombauts S."/>
            <person name="Bouget F.Y."/>
            <person name="Carre I."/>
            <person name="Chateau A."/>
            <person name="Eyre-Walker A."/>
            <person name="Grimsley N."/>
            <person name="Moreau H."/>
            <person name="Piegu B."/>
            <person name="Rivals E."/>
            <person name="Schackwitz W."/>
            <person name="Van de Peer Y."/>
            <person name="Piganeau G."/>
        </authorList>
    </citation>
    <scope>NUCLEOTIDE SEQUENCE [LARGE SCALE GENOMIC DNA]</scope>
    <source>
        <strain evidence="4">OTTH 0595 / CCAP 157/2 / RCC745</strain>
    </source>
</reference>
<gene>
    <name evidence="3" type="ORF">OT_ostta06g00480</name>
</gene>
<dbReference type="Gene3D" id="3.90.1300.10">
    <property type="entry name" value="Amidase signature (AS) domain"/>
    <property type="match status" value="1"/>
</dbReference>
<dbReference type="OrthoDB" id="245563at2759"/>
<dbReference type="OMA" id="WGLRTTH"/>
<keyword evidence="4" id="KW-1185">Reference proteome</keyword>
<evidence type="ECO:0000313" key="4">
    <source>
        <dbReference type="Proteomes" id="UP000009170"/>
    </source>
</evidence>
<dbReference type="KEGG" id="ota:OT_ostta06g00480"/>
<dbReference type="PANTHER" id="PTHR46310:SF7">
    <property type="entry name" value="AMIDASE 1"/>
    <property type="match status" value="1"/>
</dbReference>
<dbReference type="Pfam" id="PF01425">
    <property type="entry name" value="Amidase"/>
    <property type="match status" value="1"/>
</dbReference>
<dbReference type="PANTHER" id="PTHR46310">
    <property type="entry name" value="AMIDASE 1"/>
    <property type="match status" value="1"/>
</dbReference>
<dbReference type="STRING" id="70448.Q017U4"/>
<feature type="region of interest" description="Disordered" evidence="1">
    <location>
        <begin position="1"/>
        <end position="30"/>
    </location>
</feature>
<name>Q017U4_OSTTA</name>
<evidence type="ECO:0000259" key="2">
    <source>
        <dbReference type="Pfam" id="PF01425"/>
    </source>
</evidence>
<reference evidence="4" key="1">
    <citation type="journal article" date="2006" name="Proc. Natl. Acad. Sci. U.S.A.">
        <title>Genome analysis of the smallest free-living eukaryote Ostreococcus tauri unveils many unique features.</title>
        <authorList>
            <person name="Derelle E."/>
            <person name="Ferraz C."/>
            <person name="Rombauts S."/>
            <person name="Rouze P."/>
            <person name="Worden A.Z."/>
            <person name="Robbens S."/>
            <person name="Partensky F."/>
            <person name="Degroeve S."/>
            <person name="Echeynie S."/>
            <person name="Cooke R."/>
            <person name="Saeys Y."/>
            <person name="Wuyts J."/>
            <person name="Jabbari K."/>
            <person name="Bowler C."/>
            <person name="Panaud O."/>
            <person name="Piegu B."/>
            <person name="Ball S.G."/>
            <person name="Ral J.-P."/>
            <person name="Bouget F.-Y."/>
            <person name="Piganeau G."/>
            <person name="De Baets B."/>
            <person name="Picard A."/>
            <person name="Delseny M."/>
            <person name="Demaille J."/>
            <person name="Van de Peer Y."/>
            <person name="Moreau H."/>
        </authorList>
    </citation>
    <scope>NUCLEOTIDE SEQUENCE [LARGE SCALE GENOMIC DNA]</scope>
    <source>
        <strain evidence="4">OTTH 0595 / CCAP 157/2 / RCC745</strain>
    </source>
</reference>